<evidence type="ECO:0000313" key="2">
    <source>
        <dbReference type="Proteomes" id="UP001161247"/>
    </source>
</evidence>
<organism evidence="1 2">
    <name type="scientific">Oldenlandia corymbosa var. corymbosa</name>
    <dbReference type="NCBI Taxonomy" id="529605"/>
    <lineage>
        <taxon>Eukaryota</taxon>
        <taxon>Viridiplantae</taxon>
        <taxon>Streptophyta</taxon>
        <taxon>Embryophyta</taxon>
        <taxon>Tracheophyta</taxon>
        <taxon>Spermatophyta</taxon>
        <taxon>Magnoliopsida</taxon>
        <taxon>eudicotyledons</taxon>
        <taxon>Gunneridae</taxon>
        <taxon>Pentapetalae</taxon>
        <taxon>asterids</taxon>
        <taxon>lamiids</taxon>
        <taxon>Gentianales</taxon>
        <taxon>Rubiaceae</taxon>
        <taxon>Rubioideae</taxon>
        <taxon>Spermacoceae</taxon>
        <taxon>Hedyotis-Oldenlandia complex</taxon>
        <taxon>Oldenlandia</taxon>
    </lineage>
</organism>
<protein>
    <submittedName>
        <fullName evidence="1">OLC1v1001144C1</fullName>
    </submittedName>
</protein>
<accession>A0AAV1D693</accession>
<dbReference type="AlphaFoldDB" id="A0AAV1D693"/>
<sequence>MEGRMLSWRYDEMLNCRAKVWKDTCVIYPGIVRDGILVGGHDFWAIEKDLHLEVDGYAWDETLISFDVCVETFNIISGPKDASWSSDDYYLSKRVVLLELNGV</sequence>
<name>A0AAV1D693_OLDCO</name>
<evidence type="ECO:0000313" key="1">
    <source>
        <dbReference type="EMBL" id="CAI9102801.1"/>
    </source>
</evidence>
<dbReference type="EMBL" id="OX459121">
    <property type="protein sequence ID" value="CAI9102801.1"/>
    <property type="molecule type" value="Genomic_DNA"/>
</dbReference>
<gene>
    <name evidence="1" type="ORF">OLC1_LOCUS12090</name>
</gene>
<reference evidence="1" key="1">
    <citation type="submission" date="2023-03" db="EMBL/GenBank/DDBJ databases">
        <authorList>
            <person name="Julca I."/>
        </authorList>
    </citation>
    <scope>NUCLEOTIDE SEQUENCE</scope>
</reference>
<proteinExistence type="predicted"/>
<keyword evidence="2" id="KW-1185">Reference proteome</keyword>
<dbReference type="Proteomes" id="UP001161247">
    <property type="component" value="Chromosome 4"/>
</dbReference>